<feature type="region of interest" description="Disordered" evidence="1">
    <location>
        <begin position="340"/>
        <end position="381"/>
    </location>
</feature>
<evidence type="ECO:0000313" key="2">
    <source>
        <dbReference type="EMBL" id="KAF2273742.1"/>
    </source>
</evidence>
<keyword evidence="3" id="KW-1185">Reference proteome</keyword>
<evidence type="ECO:0000256" key="1">
    <source>
        <dbReference type="SAM" id="MobiDB-lite"/>
    </source>
</evidence>
<organism evidence="2 3">
    <name type="scientific">Westerdykella ornata</name>
    <dbReference type="NCBI Taxonomy" id="318751"/>
    <lineage>
        <taxon>Eukaryota</taxon>
        <taxon>Fungi</taxon>
        <taxon>Dikarya</taxon>
        <taxon>Ascomycota</taxon>
        <taxon>Pezizomycotina</taxon>
        <taxon>Dothideomycetes</taxon>
        <taxon>Pleosporomycetidae</taxon>
        <taxon>Pleosporales</taxon>
        <taxon>Sporormiaceae</taxon>
        <taxon>Westerdykella</taxon>
    </lineage>
</organism>
<gene>
    <name evidence="2" type="ORF">EI97DRAFT_460683</name>
</gene>
<evidence type="ECO:0000313" key="3">
    <source>
        <dbReference type="Proteomes" id="UP000800097"/>
    </source>
</evidence>
<name>A0A6A6JBE1_WESOR</name>
<protein>
    <submittedName>
        <fullName evidence="2">Uncharacterized protein</fullName>
    </submittedName>
</protein>
<dbReference type="RefSeq" id="XP_033651281.1">
    <property type="nucleotide sequence ID" value="XM_033801131.1"/>
</dbReference>
<feature type="compositionally biased region" description="Acidic residues" evidence="1">
    <location>
        <begin position="343"/>
        <end position="360"/>
    </location>
</feature>
<proteinExistence type="predicted"/>
<reference evidence="2" key="1">
    <citation type="journal article" date="2020" name="Stud. Mycol.">
        <title>101 Dothideomycetes genomes: a test case for predicting lifestyles and emergence of pathogens.</title>
        <authorList>
            <person name="Haridas S."/>
            <person name="Albert R."/>
            <person name="Binder M."/>
            <person name="Bloem J."/>
            <person name="Labutti K."/>
            <person name="Salamov A."/>
            <person name="Andreopoulos B."/>
            <person name="Baker S."/>
            <person name="Barry K."/>
            <person name="Bills G."/>
            <person name="Bluhm B."/>
            <person name="Cannon C."/>
            <person name="Castanera R."/>
            <person name="Culley D."/>
            <person name="Daum C."/>
            <person name="Ezra D."/>
            <person name="Gonzalez J."/>
            <person name="Henrissat B."/>
            <person name="Kuo A."/>
            <person name="Liang C."/>
            <person name="Lipzen A."/>
            <person name="Lutzoni F."/>
            <person name="Magnuson J."/>
            <person name="Mondo S."/>
            <person name="Nolan M."/>
            <person name="Ohm R."/>
            <person name="Pangilinan J."/>
            <person name="Park H.-J."/>
            <person name="Ramirez L."/>
            <person name="Alfaro M."/>
            <person name="Sun H."/>
            <person name="Tritt A."/>
            <person name="Yoshinaga Y."/>
            <person name="Zwiers L.-H."/>
            <person name="Turgeon B."/>
            <person name="Goodwin S."/>
            <person name="Spatafora J."/>
            <person name="Crous P."/>
            <person name="Grigoriev I."/>
        </authorList>
    </citation>
    <scope>NUCLEOTIDE SEQUENCE</scope>
    <source>
        <strain evidence="2">CBS 379.55</strain>
    </source>
</reference>
<sequence>MAVTRVAPTWSNPLYKTIVGDDSLLSYIKAVDGVSYFLNLQLTWKRTLQKRQIQPLREKCALYPFEYKSQTSSPTTLNMDMPDISTLSMEVQEVSDSASSHIKVPCLPTSRTKCSIFMGKQEYALSHPEEHEDPWVSPGSPEKHLYSLYHKLRGESCGIKLKVFGKKKTLCQATQAEFWFAQIAGMMRHNLRMIANYKLDASDIERPYYPIHSQEDTLTTTDTLSAEDEEALHLMNVMDGCAARHIGIHEEWISTSRPFQYPGMNLSEAHRTLLNALNAVSFRISRNTFAHAYGAPSGGISISMGSIFENLASEYEKALRLIGEVLAELKKAMTGALVKAETGLEEDEDTDDEEANEEVQYEAFPDDQKYLPYEDAEDSEVDEDLLYEDAEEGEEDV</sequence>
<dbReference type="Proteomes" id="UP000800097">
    <property type="component" value="Unassembled WGS sequence"/>
</dbReference>
<dbReference type="EMBL" id="ML986507">
    <property type="protein sequence ID" value="KAF2273742.1"/>
    <property type="molecule type" value="Genomic_DNA"/>
</dbReference>
<dbReference type="AlphaFoldDB" id="A0A6A6JBE1"/>
<accession>A0A6A6JBE1</accession>
<dbReference type="GeneID" id="54554306"/>